<dbReference type="EMBL" id="VFQX01000043">
    <property type="protein sequence ID" value="KAF0975923.1"/>
    <property type="molecule type" value="Genomic_DNA"/>
</dbReference>
<feature type="region of interest" description="Disordered" evidence="1">
    <location>
        <begin position="246"/>
        <end position="298"/>
    </location>
</feature>
<evidence type="ECO:0000256" key="1">
    <source>
        <dbReference type="SAM" id="MobiDB-lite"/>
    </source>
</evidence>
<dbReference type="GeneID" id="68112468"/>
<dbReference type="OMA" id="MINAHYD"/>
<sequence length="298" mass="34025">MLQPKPNELGGETSQFFDSDQDDPFFSEQAKEKYRLNHSINTSENHDTMNIAIRMESVQWTIPDSESGAYLNTLETRLQQLKNGRTFGKSRFFGHSLNPSSTKKTEKRIVTSMDSTSMGQVNCKCIGFLGEEEEDQDKVEMVGGKPLLDNSEGGYLEDVLIEHYEGEEQEFEDLQLKEMEQAEWTIEYAVNESGEQGDTFVATKRFYDLTSGELMLDNKTTIEGEVQELRNKESDEEDDIYDALEGMELKDEDELDDEEGDFMEPEKSSSSCSQIFAKTKTSLQDEGDDWEADFPEEN</sequence>
<dbReference type="Proteomes" id="UP000444721">
    <property type="component" value="Unassembled WGS sequence"/>
</dbReference>
<gene>
    <name evidence="2" type="ORF">FDP41_005250</name>
</gene>
<dbReference type="OrthoDB" id="10267808at2759"/>
<dbReference type="VEuPathDB" id="AmoebaDB:NF0101340"/>
<feature type="compositionally biased region" description="Polar residues" evidence="1">
    <location>
        <begin position="268"/>
        <end position="284"/>
    </location>
</feature>
<proteinExistence type="predicted"/>
<evidence type="ECO:0000313" key="3">
    <source>
        <dbReference type="Proteomes" id="UP000444721"/>
    </source>
</evidence>
<feature type="compositionally biased region" description="Acidic residues" evidence="1">
    <location>
        <begin position="285"/>
        <end position="298"/>
    </location>
</feature>
<feature type="region of interest" description="Disordered" evidence="1">
    <location>
        <begin position="1"/>
        <end position="23"/>
    </location>
</feature>
<reference evidence="2 3" key="1">
    <citation type="journal article" date="2019" name="Sci. Rep.">
        <title>Nanopore sequencing improves the draft genome of the human pathogenic amoeba Naegleria fowleri.</title>
        <authorList>
            <person name="Liechti N."/>
            <person name="Schurch N."/>
            <person name="Bruggmann R."/>
            <person name="Wittwer M."/>
        </authorList>
    </citation>
    <scope>NUCLEOTIDE SEQUENCE [LARGE SCALE GENOMIC DNA]</scope>
    <source>
        <strain evidence="2 3">ATCC 30894</strain>
    </source>
</reference>
<protein>
    <submittedName>
        <fullName evidence="2">Uncharacterized protein</fullName>
    </submittedName>
</protein>
<name>A0A6A5BDF0_NAEFO</name>
<dbReference type="RefSeq" id="XP_044560636.1">
    <property type="nucleotide sequence ID" value="XM_044708755.1"/>
</dbReference>
<feature type="compositionally biased region" description="Acidic residues" evidence="1">
    <location>
        <begin position="250"/>
        <end position="263"/>
    </location>
</feature>
<comment type="caution">
    <text evidence="2">The sequence shown here is derived from an EMBL/GenBank/DDBJ whole genome shotgun (WGS) entry which is preliminary data.</text>
</comment>
<dbReference type="VEuPathDB" id="AmoebaDB:FDP41_005250"/>
<evidence type="ECO:0000313" key="2">
    <source>
        <dbReference type="EMBL" id="KAF0975923.1"/>
    </source>
</evidence>
<accession>A0A6A5BDF0</accession>
<dbReference type="AlphaFoldDB" id="A0A6A5BDF0"/>
<dbReference type="VEuPathDB" id="AmoebaDB:NfTy_052740"/>
<keyword evidence="3" id="KW-1185">Reference proteome</keyword>
<organism evidence="2 3">
    <name type="scientific">Naegleria fowleri</name>
    <name type="common">Brain eating amoeba</name>
    <dbReference type="NCBI Taxonomy" id="5763"/>
    <lineage>
        <taxon>Eukaryota</taxon>
        <taxon>Discoba</taxon>
        <taxon>Heterolobosea</taxon>
        <taxon>Tetramitia</taxon>
        <taxon>Eutetramitia</taxon>
        <taxon>Vahlkampfiidae</taxon>
        <taxon>Naegleria</taxon>
    </lineage>
</organism>